<evidence type="ECO:0000313" key="3">
    <source>
        <dbReference type="EMBL" id="KMZ77759.1"/>
    </source>
</evidence>
<organism evidence="3 4">
    <name type="scientific">Plasmodium vivax India VII</name>
    <dbReference type="NCBI Taxonomy" id="1077284"/>
    <lineage>
        <taxon>Eukaryota</taxon>
        <taxon>Sar</taxon>
        <taxon>Alveolata</taxon>
        <taxon>Apicomplexa</taxon>
        <taxon>Aconoidasida</taxon>
        <taxon>Haemosporida</taxon>
        <taxon>Plasmodiidae</taxon>
        <taxon>Plasmodium</taxon>
        <taxon>Plasmodium (Plasmodium)</taxon>
    </lineage>
</organism>
<proteinExistence type="predicted"/>
<keyword evidence="1" id="KW-0732">Signal</keyword>
<evidence type="ECO:0000256" key="1">
    <source>
        <dbReference type="SAM" id="SignalP"/>
    </source>
</evidence>
<dbReference type="EMBL" id="KQ234376">
    <property type="protein sequence ID" value="KMZ77759.1"/>
    <property type="molecule type" value="Genomic_DNA"/>
</dbReference>
<evidence type="ECO:0000313" key="4">
    <source>
        <dbReference type="Proteomes" id="UP000053562"/>
    </source>
</evidence>
<feature type="domain" description="Tryptophan/threonine-rich plasmodium antigen C-terminal" evidence="2">
    <location>
        <begin position="57"/>
        <end position="272"/>
    </location>
</feature>
<dbReference type="Proteomes" id="UP000053562">
    <property type="component" value="Unassembled WGS sequence"/>
</dbReference>
<sequence length="275" mass="33504">MVALLPISFFSLSAAYLLSNISPSSQSAVDYIEQEPLDILNLEEGDLEVTEQWKDNEWHNWKLKLEEDWDSFSTSLIRDKKDFMKIKTDELNGWLNLEENKWNNFSGYLSDGYKNYLLKKSEKWNDADWENWANTEMVAHLDKDYHLWSLNTERSVNALVRGEWNQWQHDKMSSWLSSDWKKVGAMYWDLQESRNWASYSHTDDMKEHWIKWNDRNARENIEWSKWVQNKEYFIMYARHSDIEQWKYDNYALYSTWRNDFINRWVSEKKWNSILN</sequence>
<accession>A0A0J9S4N5</accession>
<dbReference type="OrthoDB" id="379457at2759"/>
<dbReference type="InterPro" id="IPR022089">
    <property type="entry name" value="Plasmodium-antigen_C"/>
</dbReference>
<dbReference type="Pfam" id="PF12319">
    <property type="entry name" value="TryThrA_C"/>
    <property type="match status" value="1"/>
</dbReference>
<feature type="chain" id="PRO_5012926754" evidence="1">
    <location>
        <begin position="16"/>
        <end position="275"/>
    </location>
</feature>
<feature type="signal peptide" evidence="1">
    <location>
        <begin position="1"/>
        <end position="15"/>
    </location>
</feature>
<protein>
    <submittedName>
        <fullName evidence="3">Tryptophan-rich antigen (Pv-fam-a)</fullName>
    </submittedName>
</protein>
<dbReference type="AlphaFoldDB" id="A0A0J9S4N5"/>
<gene>
    <name evidence="3" type="ORF">PVIIG_00447</name>
</gene>
<evidence type="ECO:0000259" key="2">
    <source>
        <dbReference type="Pfam" id="PF12319"/>
    </source>
</evidence>
<reference evidence="3 4" key="1">
    <citation type="submission" date="2011-08" db="EMBL/GenBank/DDBJ databases">
        <title>The Genome Sequence of Plasmodium vivax India VII.</title>
        <authorList>
            <consortium name="The Broad Institute Genome Sequencing Platform"/>
            <consortium name="The Broad Institute Genome Sequencing Center for Infectious Disease"/>
            <person name="Neafsey D."/>
            <person name="Carlton J."/>
            <person name="Barnwell J."/>
            <person name="Collins W."/>
            <person name="Escalante A."/>
            <person name="Mullikin J."/>
            <person name="Saul A."/>
            <person name="Guigo R."/>
            <person name="Camara F."/>
            <person name="Young S.K."/>
            <person name="Zeng Q."/>
            <person name="Gargeya S."/>
            <person name="Fitzgerald M."/>
            <person name="Haas B."/>
            <person name="Abouelleil A."/>
            <person name="Alvarado L."/>
            <person name="Arachchi H.M."/>
            <person name="Berlin A."/>
            <person name="Brown A."/>
            <person name="Chapman S.B."/>
            <person name="Chen Z."/>
            <person name="Dunbar C."/>
            <person name="Freedman E."/>
            <person name="Gearin G."/>
            <person name="Gellesch M."/>
            <person name="Goldberg J."/>
            <person name="Griggs A."/>
            <person name="Gujja S."/>
            <person name="Heiman D."/>
            <person name="Howarth C."/>
            <person name="Larson L."/>
            <person name="Lui A."/>
            <person name="MacDonald P.J.P."/>
            <person name="Montmayeur A."/>
            <person name="Murphy C."/>
            <person name="Neiman D."/>
            <person name="Pearson M."/>
            <person name="Priest M."/>
            <person name="Roberts A."/>
            <person name="Saif S."/>
            <person name="Shea T."/>
            <person name="Shenoy N."/>
            <person name="Sisk P."/>
            <person name="Stolte C."/>
            <person name="Sykes S."/>
            <person name="Wortman J."/>
            <person name="Nusbaum C."/>
            <person name="Birren B."/>
        </authorList>
    </citation>
    <scope>NUCLEOTIDE SEQUENCE [LARGE SCALE GENOMIC DNA]</scope>
    <source>
        <strain evidence="3 4">India VII</strain>
    </source>
</reference>
<name>A0A0J9S4N5_PLAVI</name>